<dbReference type="RefSeq" id="XP_044651063.1">
    <property type="nucleotide sequence ID" value="XM_044795128.1"/>
</dbReference>
<accession>A0A9P3C8B2</accession>
<sequence length="354" mass="40678">MRCFTSESDIIWHEVAPGEMVFFEFHAEVDTDETNSMSEWVLTCLDNHDLPGQVFLCNIEGVRLRCSPKAPWSSVHVSQSTLLQSYAEQDPESYALTVTRHHSQAIERALQAQLWIEYEPARSHPTRYYTPETEFDLSLQAFRFARAFRLRPVVDELMQILWRKASCFEHLLTLNQMHYTGELSTTPYENAKPEHEPEATIYMLQDLASSGLFVFLYDQYYKEAGSEFDPQAGEEAKDRLYFLVRSDAADSFYAKLLAALQKIDIITVQAMKIGRAGNNHLLTPDTEVIESFQRDQGPSGSLVQHQEFDAHEEDICRYENVVKMEPVVFSIVAKFWEPVDVLVLVLKTVKSLMA</sequence>
<dbReference type="GeneID" id="68285621"/>
<evidence type="ECO:0000313" key="1">
    <source>
        <dbReference type="EMBL" id="GIZ36576.1"/>
    </source>
</evidence>
<name>A0A9P3C8B2_9PEZI</name>
<comment type="caution">
    <text evidence="1">The sequence shown here is derived from an EMBL/GenBank/DDBJ whole genome shotgun (WGS) entry which is preliminary data.</text>
</comment>
<dbReference type="OrthoDB" id="10444904at2759"/>
<keyword evidence="2" id="KW-1185">Reference proteome</keyword>
<evidence type="ECO:0000313" key="2">
    <source>
        <dbReference type="Proteomes" id="UP000825890"/>
    </source>
</evidence>
<gene>
    <name evidence="1" type="ORF">CKM354_000004600</name>
</gene>
<organism evidence="1 2">
    <name type="scientific">Cercospora kikuchii</name>
    <dbReference type="NCBI Taxonomy" id="84275"/>
    <lineage>
        <taxon>Eukaryota</taxon>
        <taxon>Fungi</taxon>
        <taxon>Dikarya</taxon>
        <taxon>Ascomycota</taxon>
        <taxon>Pezizomycotina</taxon>
        <taxon>Dothideomycetes</taxon>
        <taxon>Dothideomycetidae</taxon>
        <taxon>Mycosphaerellales</taxon>
        <taxon>Mycosphaerellaceae</taxon>
        <taxon>Cercospora</taxon>
    </lineage>
</organism>
<dbReference type="Proteomes" id="UP000825890">
    <property type="component" value="Unassembled WGS sequence"/>
</dbReference>
<dbReference type="EMBL" id="BOLY01000001">
    <property type="protein sequence ID" value="GIZ36576.1"/>
    <property type="molecule type" value="Genomic_DNA"/>
</dbReference>
<protein>
    <submittedName>
        <fullName evidence="1">Uncharacterized protein</fullName>
    </submittedName>
</protein>
<dbReference type="AlphaFoldDB" id="A0A9P3C8B2"/>
<proteinExistence type="predicted"/>
<reference evidence="1 2" key="1">
    <citation type="submission" date="2021-01" db="EMBL/GenBank/DDBJ databases">
        <title>Cercospora kikuchii MAFF 305040 whole genome shotgun sequence.</title>
        <authorList>
            <person name="Kashiwa T."/>
            <person name="Suzuki T."/>
        </authorList>
    </citation>
    <scope>NUCLEOTIDE SEQUENCE [LARGE SCALE GENOMIC DNA]</scope>
    <source>
        <strain evidence="1 2">MAFF 305040</strain>
    </source>
</reference>